<proteinExistence type="predicted"/>
<reference evidence="1 2" key="1">
    <citation type="submission" date="2020-07" db="EMBL/GenBank/DDBJ databases">
        <title>Bacterium isolated from marine sediment.</title>
        <authorList>
            <person name="Shang D."/>
        </authorList>
    </citation>
    <scope>NUCLEOTIDE SEQUENCE [LARGE SCALE GENOMIC DNA]</scope>
    <source>
        <strain evidence="1 2">F6074</strain>
    </source>
</reference>
<organism evidence="1 2">
    <name type="scientific">Gelidibacter maritimus</name>
    <dbReference type="NCBI Taxonomy" id="2761487"/>
    <lineage>
        <taxon>Bacteria</taxon>
        <taxon>Pseudomonadati</taxon>
        <taxon>Bacteroidota</taxon>
        <taxon>Flavobacteriia</taxon>
        <taxon>Flavobacteriales</taxon>
        <taxon>Flavobacteriaceae</taxon>
        <taxon>Gelidibacter</taxon>
    </lineage>
</organism>
<gene>
    <name evidence="1" type="ORF">H3Z82_06685</name>
</gene>
<sequence>MKHPEVKLIEKLNYHKSDHTPILIPHLHFKGKYQPSYFYVDDHTDLIMTVRALIYLSMKVIDPESEKDDILERNKDEYVQQTLKIANRLLPWGEEALMDHINEFYRAQKTI</sequence>
<comment type="caution">
    <text evidence="1">The sequence shown here is derived from an EMBL/GenBank/DDBJ whole genome shotgun (WGS) entry which is preliminary data.</text>
</comment>
<evidence type="ECO:0000313" key="2">
    <source>
        <dbReference type="Proteomes" id="UP000541857"/>
    </source>
</evidence>
<dbReference type="EMBL" id="JACGLT010000004">
    <property type="protein sequence ID" value="MBA6152408.1"/>
    <property type="molecule type" value="Genomic_DNA"/>
</dbReference>
<dbReference type="Proteomes" id="UP000541857">
    <property type="component" value="Unassembled WGS sequence"/>
</dbReference>
<name>A0A7W2M484_9FLAO</name>
<dbReference type="AlphaFoldDB" id="A0A7W2M484"/>
<protein>
    <submittedName>
        <fullName evidence="1">Uncharacterized protein</fullName>
    </submittedName>
</protein>
<evidence type="ECO:0000313" key="1">
    <source>
        <dbReference type="EMBL" id="MBA6152408.1"/>
    </source>
</evidence>
<accession>A0A7W2M484</accession>
<keyword evidence="2" id="KW-1185">Reference proteome</keyword>
<dbReference type="RefSeq" id="WP_182203954.1">
    <property type="nucleotide sequence ID" value="NZ_JACGLT010000004.1"/>
</dbReference>